<organism evidence="1 2">
    <name type="scientific">Oceanobacillus jeddahense</name>
    <dbReference type="NCBI Taxonomy" id="1462527"/>
    <lineage>
        <taxon>Bacteria</taxon>
        <taxon>Bacillati</taxon>
        <taxon>Bacillota</taxon>
        <taxon>Bacilli</taxon>
        <taxon>Bacillales</taxon>
        <taxon>Bacillaceae</taxon>
        <taxon>Oceanobacillus</taxon>
    </lineage>
</organism>
<protein>
    <recommendedName>
        <fullName evidence="3">Aminopeptidase</fullName>
    </recommendedName>
</protein>
<gene>
    <name evidence="1" type="ORF">NP439_09210</name>
</gene>
<dbReference type="EMBL" id="CP101914">
    <property type="protein sequence ID" value="UUI04792.1"/>
    <property type="molecule type" value="Genomic_DNA"/>
</dbReference>
<evidence type="ECO:0000313" key="1">
    <source>
        <dbReference type="EMBL" id="UUI04792.1"/>
    </source>
</evidence>
<evidence type="ECO:0008006" key="3">
    <source>
        <dbReference type="Google" id="ProtNLM"/>
    </source>
</evidence>
<keyword evidence="2" id="KW-1185">Reference proteome</keyword>
<accession>A0ABY5K0Z1</accession>
<proteinExistence type="predicted"/>
<evidence type="ECO:0000313" key="2">
    <source>
        <dbReference type="Proteomes" id="UP001059773"/>
    </source>
</evidence>
<sequence length="280" mass="33295">MKIYNTVPYFLEHYRPSVEYLNHYHERFESHFKEYFLYHCKNTDEKIKNAIKKYPYQMDEIRESSAKMENLIQQVVMAYSQKYKVEFTEDVHIIVGVYGSNAFTHRQINPEVTFCLEKLSSDEKHLNVIIAHEFGHSLHNRLSNQEGMDWSKLQWLHPYTTLLQEGCATYFSEQVTAAEKAVYFSYDDNGEEWLDFAEENRSEIITAFLEDVKKCTQHEIFQEWFSINGGSHFGYTRLAYIIGYTVIQSLIEKYQEKKAVTIWKEPGFHEEIEKVLIELV</sequence>
<name>A0ABY5K0Z1_9BACI</name>
<dbReference type="InterPro" id="IPR043754">
    <property type="entry name" value="DUF5700"/>
</dbReference>
<dbReference type="Pfam" id="PF18958">
    <property type="entry name" value="DUF5700"/>
    <property type="match status" value="1"/>
</dbReference>
<dbReference type="Proteomes" id="UP001059773">
    <property type="component" value="Chromosome"/>
</dbReference>
<reference evidence="1" key="1">
    <citation type="submission" date="2022-07" db="EMBL/GenBank/DDBJ databases">
        <title>FELIX.</title>
        <authorList>
            <person name="Wan K.H."/>
            <person name="Park S."/>
            <person name="Lawrence Q."/>
            <person name="Eichenberger J.P."/>
            <person name="Booth B.W."/>
            <person name="Piaggio A.J."/>
            <person name="Chandler J.C."/>
            <person name="Franklin A.B."/>
            <person name="Celniker S.E."/>
        </authorList>
    </citation>
    <scope>NUCLEOTIDE SEQUENCE</scope>
    <source>
        <strain evidence="1">QA-1986 374</strain>
    </source>
</reference>
<dbReference type="RefSeq" id="WP_256709692.1">
    <property type="nucleotide sequence ID" value="NZ_CP101914.1"/>
</dbReference>